<dbReference type="Pfam" id="PF20797">
    <property type="entry name" value="HepT-like_2"/>
    <property type="match status" value="1"/>
</dbReference>
<proteinExistence type="predicted"/>
<gene>
    <name evidence="2" type="ORF">PL9631_970082</name>
</gene>
<dbReference type="OrthoDB" id="9792853at2"/>
<sequence length="166" mass="19529">MKPMSASKIRELATDIEIELERLGRLELAIAQVYQEVQNDPDRATIFHESLALKLHNFYTGCERIFQLIVSELNGSLPSSFDWHKRLLNRMSVEREGLPAILTSDTVIMLNEYLGFRHIVINLYGFELDPNRLEKLVENYPSVWHQVNFELREFINWLRQLAEQLE</sequence>
<dbReference type="AlphaFoldDB" id="A0A7Z9C4M6"/>
<accession>A0A7Z9C4M6</accession>
<dbReference type="Proteomes" id="UP000182190">
    <property type="component" value="Unassembled WGS sequence"/>
</dbReference>
<dbReference type="InterPro" id="IPR048769">
    <property type="entry name" value="HepT-like_dom"/>
</dbReference>
<name>A0A7Z9C4M6_9CYAN</name>
<feature type="domain" description="HepT-like" evidence="1">
    <location>
        <begin position="51"/>
        <end position="157"/>
    </location>
</feature>
<protein>
    <recommendedName>
        <fullName evidence="1">HepT-like domain-containing protein</fullName>
    </recommendedName>
</protein>
<dbReference type="RefSeq" id="WP_083622848.1">
    <property type="nucleotide sequence ID" value="NZ_LR735022.1"/>
</dbReference>
<reference evidence="2" key="1">
    <citation type="submission" date="2019-10" db="EMBL/GenBank/DDBJ databases">
        <authorList>
            <consortium name="Genoscope - CEA"/>
            <person name="William W."/>
        </authorList>
    </citation>
    <scope>NUCLEOTIDE SEQUENCE [LARGE SCALE GENOMIC DNA]</scope>
    <source>
        <strain evidence="2">BBR_PRJEB10994</strain>
    </source>
</reference>
<dbReference type="EMBL" id="CZCS02000242">
    <property type="protein sequence ID" value="VXD25766.1"/>
    <property type="molecule type" value="Genomic_DNA"/>
</dbReference>
<evidence type="ECO:0000313" key="2">
    <source>
        <dbReference type="EMBL" id="VXD25766.1"/>
    </source>
</evidence>
<evidence type="ECO:0000313" key="3">
    <source>
        <dbReference type="Proteomes" id="UP000182190"/>
    </source>
</evidence>
<keyword evidence="3" id="KW-1185">Reference proteome</keyword>
<evidence type="ECO:0000259" key="1">
    <source>
        <dbReference type="Pfam" id="PF20797"/>
    </source>
</evidence>
<comment type="caution">
    <text evidence="2">The sequence shown here is derived from an EMBL/GenBank/DDBJ whole genome shotgun (WGS) entry which is preliminary data.</text>
</comment>
<organism evidence="2 3">
    <name type="scientific">Planktothrix paucivesiculata PCC 9631</name>
    <dbReference type="NCBI Taxonomy" id="671071"/>
    <lineage>
        <taxon>Bacteria</taxon>
        <taxon>Bacillati</taxon>
        <taxon>Cyanobacteriota</taxon>
        <taxon>Cyanophyceae</taxon>
        <taxon>Oscillatoriophycideae</taxon>
        <taxon>Oscillatoriales</taxon>
        <taxon>Microcoleaceae</taxon>
        <taxon>Planktothrix</taxon>
    </lineage>
</organism>